<protein>
    <submittedName>
        <fullName evidence="1">Uncharacterized protein</fullName>
    </submittedName>
</protein>
<gene>
    <name evidence="1" type="ORF">EVAR_52005_1</name>
</gene>
<keyword evidence="2" id="KW-1185">Reference proteome</keyword>
<dbReference type="EMBL" id="BGZK01001029">
    <property type="protein sequence ID" value="GBP69071.1"/>
    <property type="molecule type" value="Genomic_DNA"/>
</dbReference>
<dbReference type="Proteomes" id="UP000299102">
    <property type="component" value="Unassembled WGS sequence"/>
</dbReference>
<evidence type="ECO:0000313" key="1">
    <source>
        <dbReference type="EMBL" id="GBP69071.1"/>
    </source>
</evidence>
<comment type="caution">
    <text evidence="1">The sequence shown here is derived from an EMBL/GenBank/DDBJ whole genome shotgun (WGS) entry which is preliminary data.</text>
</comment>
<organism evidence="1 2">
    <name type="scientific">Eumeta variegata</name>
    <name type="common">Bagworm moth</name>
    <name type="synonym">Eumeta japonica</name>
    <dbReference type="NCBI Taxonomy" id="151549"/>
    <lineage>
        <taxon>Eukaryota</taxon>
        <taxon>Metazoa</taxon>
        <taxon>Ecdysozoa</taxon>
        <taxon>Arthropoda</taxon>
        <taxon>Hexapoda</taxon>
        <taxon>Insecta</taxon>
        <taxon>Pterygota</taxon>
        <taxon>Neoptera</taxon>
        <taxon>Endopterygota</taxon>
        <taxon>Lepidoptera</taxon>
        <taxon>Glossata</taxon>
        <taxon>Ditrysia</taxon>
        <taxon>Tineoidea</taxon>
        <taxon>Psychidae</taxon>
        <taxon>Oiketicinae</taxon>
        <taxon>Eumeta</taxon>
    </lineage>
</organism>
<accession>A0A4C1XYH7</accession>
<dbReference type="AlphaFoldDB" id="A0A4C1XYH7"/>
<name>A0A4C1XYH7_EUMVA</name>
<evidence type="ECO:0000313" key="2">
    <source>
        <dbReference type="Proteomes" id="UP000299102"/>
    </source>
</evidence>
<sequence>MCRSELLLDSDRPVSALTSKFCRLLLHSANQLKTVAREQAVSPKVATKSLKHSWANKHVSHQRVAGVRRPWPLANPEESRQCVPGFLGRNRIRDAREGEVK</sequence>
<reference evidence="1 2" key="1">
    <citation type="journal article" date="2019" name="Commun. Biol.">
        <title>The bagworm genome reveals a unique fibroin gene that provides high tensile strength.</title>
        <authorList>
            <person name="Kono N."/>
            <person name="Nakamura H."/>
            <person name="Ohtoshi R."/>
            <person name="Tomita M."/>
            <person name="Numata K."/>
            <person name="Arakawa K."/>
        </authorList>
    </citation>
    <scope>NUCLEOTIDE SEQUENCE [LARGE SCALE GENOMIC DNA]</scope>
</reference>
<proteinExistence type="predicted"/>